<dbReference type="AlphaFoldDB" id="A0A2M7Q9E5"/>
<feature type="domain" description="O-antigen ligase-related" evidence="6">
    <location>
        <begin position="75"/>
        <end position="248"/>
    </location>
</feature>
<feature type="transmembrane region" description="Helical" evidence="5">
    <location>
        <begin position="30"/>
        <end position="51"/>
    </location>
</feature>
<dbReference type="PANTHER" id="PTHR37422">
    <property type="entry name" value="TEICHURONIC ACID BIOSYNTHESIS PROTEIN TUAE"/>
    <property type="match status" value="1"/>
</dbReference>
<evidence type="ECO:0000256" key="5">
    <source>
        <dbReference type="SAM" id="Phobius"/>
    </source>
</evidence>
<keyword evidence="3 5" id="KW-1133">Transmembrane helix</keyword>
<feature type="transmembrane region" description="Helical" evidence="5">
    <location>
        <begin position="129"/>
        <end position="149"/>
    </location>
</feature>
<dbReference type="EMBL" id="PFKZ01000005">
    <property type="protein sequence ID" value="PIY59742.1"/>
    <property type="molecule type" value="Genomic_DNA"/>
</dbReference>
<evidence type="ECO:0000256" key="2">
    <source>
        <dbReference type="ARBA" id="ARBA00022692"/>
    </source>
</evidence>
<name>A0A2M7Q9E5_9BACT</name>
<feature type="transmembrane region" description="Helical" evidence="5">
    <location>
        <begin position="91"/>
        <end position="108"/>
    </location>
</feature>
<gene>
    <name evidence="7" type="ORF">COY96_00155</name>
</gene>
<dbReference type="Proteomes" id="UP000230363">
    <property type="component" value="Unassembled WGS sequence"/>
</dbReference>
<feature type="transmembrane region" description="Helical" evidence="5">
    <location>
        <begin position="282"/>
        <end position="300"/>
    </location>
</feature>
<comment type="subcellular location">
    <subcellularLocation>
        <location evidence="1">Membrane</location>
        <topology evidence="1">Multi-pass membrane protein</topology>
    </subcellularLocation>
</comment>
<feature type="transmembrane region" description="Helical" evidence="5">
    <location>
        <begin position="306"/>
        <end position="323"/>
    </location>
</feature>
<dbReference type="InterPro" id="IPR007016">
    <property type="entry name" value="O-antigen_ligase-rel_domated"/>
</dbReference>
<sequence>YAFLQYFHIQNFPFVLISEARPISFIGNPAFLATHMFFVMFSAVVVFFETLKHLNIKTFFSSFQLYFWRYFSLLTIVLSALTMFITATRGAIVGLGASILFLLIYFSFKKTRINTDSYPYKSAKISINQRLISIILLSLIIIFSGTFWFTRDAEIWQKVPGFNRLAQTVSSGKVDASTQFRLITWQLSWEAFKGKPIFGWGNDNFLVAYEKHYNPDYAIYGESWLDRAHNKIFDVLVMQGIFGVLAYLGIFVFILVTLINADKKRIYTDTEDKKSASISQNPHQSVSIIAIIIGYFVQNLFVMDQIVSDITFFAMVGFIIFISKQERVISKQEIVISKQELVNRNQKSVLVTSFLLLIPIFILGYSLYSYNYIPYIQAKAFNEAKSIERASLIEKKLKEEATQPYNFSQFNLRTYIVDYYFNYQSHIFEIDRLKPLSDFFVSLVSEVIQKEPYDVRIFIRKAQMLQSMAINNANLYKEAEDSMKQAIELAPNRQE</sequence>
<dbReference type="GO" id="GO:0016020">
    <property type="term" value="C:membrane"/>
    <property type="evidence" value="ECO:0007669"/>
    <property type="project" value="UniProtKB-SubCell"/>
</dbReference>
<comment type="caution">
    <text evidence="7">The sequence shown here is derived from an EMBL/GenBank/DDBJ whole genome shotgun (WGS) entry which is preliminary data.</text>
</comment>
<protein>
    <recommendedName>
        <fullName evidence="6">O-antigen ligase-related domain-containing protein</fullName>
    </recommendedName>
</protein>
<feature type="non-terminal residue" evidence="7">
    <location>
        <position position="495"/>
    </location>
</feature>
<feature type="non-terminal residue" evidence="7">
    <location>
        <position position="1"/>
    </location>
</feature>
<feature type="transmembrane region" description="Helical" evidence="5">
    <location>
        <begin position="348"/>
        <end position="368"/>
    </location>
</feature>
<evidence type="ECO:0000259" key="6">
    <source>
        <dbReference type="Pfam" id="PF04932"/>
    </source>
</evidence>
<proteinExistence type="predicted"/>
<evidence type="ECO:0000256" key="1">
    <source>
        <dbReference type="ARBA" id="ARBA00004141"/>
    </source>
</evidence>
<dbReference type="InterPro" id="IPR051533">
    <property type="entry name" value="WaaL-like"/>
</dbReference>
<evidence type="ECO:0000313" key="7">
    <source>
        <dbReference type="EMBL" id="PIY59742.1"/>
    </source>
</evidence>
<dbReference type="Pfam" id="PF04932">
    <property type="entry name" value="Wzy_C"/>
    <property type="match status" value="1"/>
</dbReference>
<evidence type="ECO:0000313" key="8">
    <source>
        <dbReference type="Proteomes" id="UP000230363"/>
    </source>
</evidence>
<reference evidence="8" key="1">
    <citation type="submission" date="2017-09" db="EMBL/GenBank/DDBJ databases">
        <title>Depth-based differentiation of microbial function through sediment-hosted aquifers and enrichment of novel symbionts in the deep terrestrial subsurface.</title>
        <authorList>
            <person name="Probst A.J."/>
            <person name="Ladd B."/>
            <person name="Jarett J.K."/>
            <person name="Geller-Mcgrath D.E."/>
            <person name="Sieber C.M.K."/>
            <person name="Emerson J.B."/>
            <person name="Anantharaman K."/>
            <person name="Thomas B.C."/>
            <person name="Malmstrom R."/>
            <person name="Stieglmeier M."/>
            <person name="Klingl A."/>
            <person name="Woyke T."/>
            <person name="Ryan C.M."/>
            <person name="Banfield J.F."/>
        </authorList>
    </citation>
    <scope>NUCLEOTIDE SEQUENCE [LARGE SCALE GENOMIC DNA]</scope>
</reference>
<dbReference type="PANTHER" id="PTHR37422:SF13">
    <property type="entry name" value="LIPOPOLYSACCHARIDE BIOSYNTHESIS PROTEIN PA4999-RELATED"/>
    <property type="match status" value="1"/>
</dbReference>
<keyword evidence="4 5" id="KW-0472">Membrane</keyword>
<feature type="transmembrane region" description="Helical" evidence="5">
    <location>
        <begin position="63"/>
        <end position="85"/>
    </location>
</feature>
<keyword evidence="2 5" id="KW-0812">Transmembrane</keyword>
<organism evidence="7 8">
    <name type="scientific">Candidatus Wolfebacteria bacterium CG_4_10_14_0_8_um_filter_37_11</name>
    <dbReference type="NCBI Taxonomy" id="1975062"/>
    <lineage>
        <taxon>Bacteria</taxon>
        <taxon>Candidatus Wolfeibacteriota</taxon>
    </lineage>
</organism>
<evidence type="ECO:0000256" key="4">
    <source>
        <dbReference type="ARBA" id="ARBA00023136"/>
    </source>
</evidence>
<evidence type="ECO:0000256" key="3">
    <source>
        <dbReference type="ARBA" id="ARBA00022989"/>
    </source>
</evidence>
<accession>A0A2M7Q9E5</accession>
<feature type="transmembrane region" description="Helical" evidence="5">
    <location>
        <begin position="236"/>
        <end position="261"/>
    </location>
</feature>